<dbReference type="Pfam" id="PF01535">
    <property type="entry name" value="PPR"/>
    <property type="match status" value="3"/>
</dbReference>
<proteinExistence type="predicted"/>
<dbReference type="HOGENOM" id="CLU_1637794_0_0_1"/>
<dbReference type="PANTHER" id="PTHR47926">
    <property type="entry name" value="PENTATRICOPEPTIDE REPEAT-CONTAINING PROTEIN"/>
    <property type="match status" value="1"/>
</dbReference>
<evidence type="ECO:0000313" key="4">
    <source>
        <dbReference type="Proteomes" id="UP000011750"/>
    </source>
</evidence>
<dbReference type="Proteomes" id="UP000011750">
    <property type="component" value="Chromosome A06"/>
</dbReference>
<dbReference type="InterPro" id="IPR011990">
    <property type="entry name" value="TPR-like_helical_dom_sf"/>
</dbReference>
<dbReference type="AlphaFoldDB" id="M4EBQ7"/>
<dbReference type="GO" id="GO:0003723">
    <property type="term" value="F:RNA binding"/>
    <property type="evidence" value="ECO:0007669"/>
    <property type="project" value="InterPro"/>
</dbReference>
<dbReference type="InterPro" id="IPR046960">
    <property type="entry name" value="PPR_At4g14850-like_plant"/>
</dbReference>
<accession>M4EBQ7</accession>
<dbReference type="NCBIfam" id="TIGR00756">
    <property type="entry name" value="PPR"/>
    <property type="match status" value="2"/>
</dbReference>
<evidence type="ECO:0008006" key="5">
    <source>
        <dbReference type="Google" id="ProtNLM"/>
    </source>
</evidence>
<evidence type="ECO:0000256" key="1">
    <source>
        <dbReference type="ARBA" id="ARBA00022737"/>
    </source>
</evidence>
<keyword evidence="4" id="KW-1185">Reference proteome</keyword>
<dbReference type="Pfam" id="PF13041">
    <property type="entry name" value="PPR_2"/>
    <property type="match status" value="1"/>
</dbReference>
<evidence type="ECO:0000313" key="3">
    <source>
        <dbReference type="EnsemblPlants" id="Bra026216.1-P"/>
    </source>
</evidence>
<keyword evidence="1" id="KW-0677">Repeat</keyword>
<dbReference type="Gramene" id="Bra026216.1">
    <property type="protein sequence ID" value="Bra026216.1-P"/>
    <property type="gene ID" value="Bra026216"/>
</dbReference>
<dbReference type="InParanoid" id="M4EBQ7"/>
<dbReference type="Gene3D" id="1.25.40.10">
    <property type="entry name" value="Tetratricopeptide repeat domain"/>
    <property type="match status" value="2"/>
</dbReference>
<dbReference type="STRING" id="51351.M4EBQ7"/>
<organism evidence="3 4">
    <name type="scientific">Brassica campestris</name>
    <name type="common">Field mustard</name>
    <dbReference type="NCBI Taxonomy" id="3711"/>
    <lineage>
        <taxon>Eukaryota</taxon>
        <taxon>Viridiplantae</taxon>
        <taxon>Streptophyta</taxon>
        <taxon>Embryophyta</taxon>
        <taxon>Tracheophyta</taxon>
        <taxon>Spermatophyta</taxon>
        <taxon>Magnoliopsida</taxon>
        <taxon>eudicotyledons</taxon>
        <taxon>Gunneridae</taxon>
        <taxon>Pentapetalae</taxon>
        <taxon>rosids</taxon>
        <taxon>malvids</taxon>
        <taxon>Brassicales</taxon>
        <taxon>Brassicaceae</taxon>
        <taxon>Brassiceae</taxon>
        <taxon>Brassica</taxon>
    </lineage>
</organism>
<reference evidence="3" key="3">
    <citation type="submission" date="2023-03" db="UniProtKB">
        <authorList>
            <consortium name="EnsemblPlants"/>
        </authorList>
    </citation>
    <scope>IDENTIFICATION</scope>
    <source>
        <strain evidence="3">cv. Chiifu-401-42</strain>
    </source>
</reference>
<dbReference type="InterPro" id="IPR002885">
    <property type="entry name" value="PPR_rpt"/>
</dbReference>
<name>M4EBQ7_BRACM</name>
<sequence>MDMYGKYESVGSARKVFDEFTQRKVSYWNVMVSGYWRCGNKEEACYAHDGFTEEALRLFNDMLRLGVRPNETTWVTVISACSFPSSFTGETDWRTFNELGAQRNLVTWNAMISGHTRMGDLSSAMQLFDAMPERSVVSWNSMIAGFAHNGQPALCRVFQRDD</sequence>
<evidence type="ECO:0000256" key="2">
    <source>
        <dbReference type="PROSITE-ProRule" id="PRU00708"/>
    </source>
</evidence>
<dbReference type="OMA" id="ESICPTH"/>
<reference evidence="3 4" key="2">
    <citation type="journal article" date="2018" name="Hortic Res">
        <title>Improved Brassica rapa reference genome by single-molecule sequencing and chromosome conformation capture technologies.</title>
        <authorList>
            <person name="Zhang L."/>
            <person name="Cai X."/>
            <person name="Wu J."/>
            <person name="Liu M."/>
            <person name="Grob S."/>
            <person name="Cheng F."/>
            <person name="Liang J."/>
            <person name="Cai C."/>
            <person name="Liu Z."/>
            <person name="Liu B."/>
            <person name="Wang F."/>
            <person name="Li S."/>
            <person name="Liu F."/>
            <person name="Li X."/>
            <person name="Cheng L."/>
            <person name="Yang W."/>
            <person name="Li M.H."/>
            <person name="Grossniklaus U."/>
            <person name="Zheng H."/>
            <person name="Wang X."/>
        </authorList>
    </citation>
    <scope>NUCLEOTIDE SEQUENCE [LARGE SCALE GENOMIC DNA]</scope>
    <source>
        <strain evidence="3 4">cv. Chiifu-401-42</strain>
    </source>
</reference>
<dbReference type="eggNOG" id="KOG4197">
    <property type="taxonomic scope" value="Eukaryota"/>
</dbReference>
<protein>
    <recommendedName>
        <fullName evidence="5">Pentatricopeptide repeat-containing protein</fullName>
    </recommendedName>
</protein>
<dbReference type="EnsemblPlants" id="Bra026216.1">
    <property type="protein sequence ID" value="Bra026216.1-P"/>
    <property type="gene ID" value="Bra026216"/>
</dbReference>
<reference evidence="3 4" key="1">
    <citation type="journal article" date="2011" name="Nat. Genet.">
        <title>The genome of the mesopolyploid crop species Brassica rapa.</title>
        <authorList>
            <consortium name="Brassica rapa Genome Sequencing Project Consortium"/>
            <person name="Wang X."/>
            <person name="Wang H."/>
            <person name="Wang J."/>
            <person name="Sun R."/>
            <person name="Wu J."/>
            <person name="Liu S."/>
            <person name="Bai Y."/>
            <person name="Mun J.H."/>
            <person name="Bancroft I."/>
            <person name="Cheng F."/>
            <person name="Huang S."/>
            <person name="Li X."/>
            <person name="Hua W."/>
            <person name="Wang J."/>
            <person name="Wang X."/>
            <person name="Freeling M."/>
            <person name="Pires J.C."/>
            <person name="Paterson A.H."/>
            <person name="Chalhoub B."/>
            <person name="Wang B."/>
            <person name="Hayward A."/>
            <person name="Sharpe A.G."/>
            <person name="Park B.S."/>
            <person name="Weisshaar B."/>
            <person name="Liu B."/>
            <person name="Li B."/>
            <person name="Liu B."/>
            <person name="Tong C."/>
            <person name="Song C."/>
            <person name="Duran C."/>
            <person name="Peng C."/>
            <person name="Geng C."/>
            <person name="Koh C."/>
            <person name="Lin C."/>
            <person name="Edwards D."/>
            <person name="Mu D."/>
            <person name="Shen D."/>
            <person name="Soumpourou E."/>
            <person name="Li F."/>
            <person name="Fraser F."/>
            <person name="Conant G."/>
            <person name="Lassalle G."/>
            <person name="King G.J."/>
            <person name="Bonnema G."/>
            <person name="Tang H."/>
            <person name="Wang H."/>
            <person name="Belcram H."/>
            <person name="Zhou H."/>
            <person name="Hirakawa H."/>
            <person name="Abe H."/>
            <person name="Guo H."/>
            <person name="Wang H."/>
            <person name="Jin H."/>
            <person name="Parkin I.A."/>
            <person name="Batley J."/>
            <person name="Kim J.S."/>
            <person name="Just J."/>
            <person name="Li J."/>
            <person name="Xu J."/>
            <person name="Deng J."/>
            <person name="Kim J.A."/>
            <person name="Li J."/>
            <person name="Yu J."/>
            <person name="Meng J."/>
            <person name="Wang J."/>
            <person name="Min J."/>
            <person name="Poulain J."/>
            <person name="Wang J."/>
            <person name="Hatakeyama K."/>
            <person name="Wu K."/>
            <person name="Wang L."/>
            <person name="Fang L."/>
            <person name="Trick M."/>
            <person name="Links M.G."/>
            <person name="Zhao M."/>
            <person name="Jin M."/>
            <person name="Ramchiary N."/>
            <person name="Drou N."/>
            <person name="Berkman P.J."/>
            <person name="Cai Q."/>
            <person name="Huang Q."/>
            <person name="Li R."/>
            <person name="Tabata S."/>
            <person name="Cheng S."/>
            <person name="Zhang S."/>
            <person name="Zhang S."/>
            <person name="Huang S."/>
            <person name="Sato S."/>
            <person name="Sun S."/>
            <person name="Kwon S.J."/>
            <person name="Choi S.R."/>
            <person name="Lee T.H."/>
            <person name="Fan W."/>
            <person name="Zhao X."/>
            <person name="Tan X."/>
            <person name="Xu X."/>
            <person name="Wang Y."/>
            <person name="Qiu Y."/>
            <person name="Yin Y."/>
            <person name="Li Y."/>
            <person name="Du Y."/>
            <person name="Liao Y."/>
            <person name="Lim Y."/>
            <person name="Narusaka Y."/>
            <person name="Wang Y."/>
            <person name="Wang Z."/>
            <person name="Li Z."/>
            <person name="Wang Z."/>
            <person name="Xiong Z."/>
            <person name="Zhang Z."/>
        </authorList>
    </citation>
    <scope>NUCLEOTIDE SEQUENCE [LARGE SCALE GENOMIC DNA]</scope>
    <source>
        <strain evidence="3 4">cv. Chiifu-401-42</strain>
    </source>
</reference>
<feature type="repeat" description="PPR" evidence="2">
    <location>
        <begin position="104"/>
        <end position="138"/>
    </location>
</feature>
<dbReference type="GO" id="GO:0009451">
    <property type="term" value="P:RNA modification"/>
    <property type="evidence" value="ECO:0007669"/>
    <property type="project" value="InterPro"/>
</dbReference>
<dbReference type="PROSITE" id="PS51375">
    <property type="entry name" value="PPR"/>
    <property type="match status" value="1"/>
</dbReference>